<dbReference type="Pfam" id="PF03572">
    <property type="entry name" value="Peptidase_S41"/>
    <property type="match status" value="1"/>
</dbReference>
<dbReference type="SMART" id="SM00245">
    <property type="entry name" value="TSPc"/>
    <property type="match status" value="1"/>
</dbReference>
<dbReference type="EMBL" id="AORZ01000133">
    <property type="protein sequence ID" value="EME97254.1"/>
    <property type="molecule type" value="Genomic_DNA"/>
</dbReference>
<dbReference type="AlphaFoldDB" id="M3BCG6"/>
<feature type="compositionally biased region" description="Basic and acidic residues" evidence="1">
    <location>
        <begin position="346"/>
        <end position="355"/>
    </location>
</feature>
<dbReference type="RefSeq" id="WP_004952771.1">
    <property type="nucleotide sequence ID" value="NZ_AORZ01000133.1"/>
</dbReference>
<dbReference type="Proteomes" id="UP000011740">
    <property type="component" value="Unassembled WGS sequence"/>
</dbReference>
<gene>
    <name evidence="3" type="ORF">H340_27457</name>
</gene>
<dbReference type="Gene3D" id="3.90.226.10">
    <property type="entry name" value="2-enoyl-CoA Hydratase, Chain A, domain 1"/>
    <property type="match status" value="1"/>
</dbReference>
<dbReference type="STRING" id="1223523.H340_27457"/>
<comment type="caution">
    <text evidence="3">The sequence shown here is derived from an EMBL/GenBank/DDBJ whole genome shotgun (WGS) entry which is preliminary data.</text>
</comment>
<dbReference type="InterPro" id="IPR005151">
    <property type="entry name" value="Tail-specific_protease"/>
</dbReference>
<proteinExistence type="predicted"/>
<dbReference type="InterPro" id="IPR028204">
    <property type="entry name" value="Tricorn_C1"/>
</dbReference>
<name>M3BCG6_STRM1</name>
<evidence type="ECO:0000259" key="2">
    <source>
        <dbReference type="SMART" id="SM00245"/>
    </source>
</evidence>
<sequence length="485" mass="52579">MTEHRRGRRRRPSVTALLLGTTVVLATGVYGSGTVAGASPAGSRPPTAPTRVPDGVWRTDGYGMLVSVEGGGRRLRTYDTTAVSCLPGLLEAKGNGSGRFTDARDEGLTIAPTGPGRARLSYDGSVGHVTLRRAGALPADCTAGPKPGEGGRPDPRRVFDVFWRTYAENYPFFKAHGVDWTAVGDRFRPRVTAHTTDDELFEVFRRMIEPLHDGHTYLAAGKDKRFGGHRADTTMPTPESMARMDKAVAEAVGVPLRTWAQGALSYADLPDGTGYLRITRFTRFAAKGGPKADEAELDRALDHVLARSPRGLILDVRFNGGGSDRLGIRIAERLTDRPYTAYLKHARNDPDDPRKFTPAVPVKVTPSGSPRYTGPVAVLTGRLTISAGETFTQALMGRSPAPARIGENTQGAFSDILERRLPNGWTFGLPNEEFMRPGDRRTYDVTGIPPVVRTPVFTEEEFAAHRDSALKQARQLLAHPSPSGT</sequence>
<dbReference type="GO" id="GO:0006508">
    <property type="term" value="P:proteolysis"/>
    <property type="evidence" value="ECO:0007669"/>
    <property type="project" value="InterPro"/>
</dbReference>
<dbReference type="InterPro" id="IPR029045">
    <property type="entry name" value="ClpP/crotonase-like_dom_sf"/>
</dbReference>
<dbReference type="PATRIC" id="fig|1223523.3.peg.5576"/>
<dbReference type="Pfam" id="PF14684">
    <property type="entry name" value="Tricorn_C1"/>
    <property type="match status" value="1"/>
</dbReference>
<dbReference type="PANTHER" id="PTHR11261:SF3">
    <property type="entry name" value="RETINOL-BINDING PROTEIN 3"/>
    <property type="match status" value="1"/>
</dbReference>
<dbReference type="Gene3D" id="3.30.750.44">
    <property type="match status" value="1"/>
</dbReference>
<evidence type="ECO:0000313" key="4">
    <source>
        <dbReference type="Proteomes" id="UP000011740"/>
    </source>
</evidence>
<accession>M3BCG6</accession>
<evidence type="ECO:0000256" key="1">
    <source>
        <dbReference type="SAM" id="MobiDB-lite"/>
    </source>
</evidence>
<organism evidence="3 4">
    <name type="scientific">Streptomyces mobaraensis (strain ATCC 29032 / DSM 40847 / JCM 4168 / NBRC 13819 / NCIMB 11159 / IPCR 16-22)</name>
    <dbReference type="NCBI Taxonomy" id="1223523"/>
    <lineage>
        <taxon>Bacteria</taxon>
        <taxon>Bacillati</taxon>
        <taxon>Actinomycetota</taxon>
        <taxon>Actinomycetes</taxon>
        <taxon>Kitasatosporales</taxon>
        <taxon>Streptomycetaceae</taxon>
        <taxon>Streptomyces</taxon>
    </lineage>
</organism>
<evidence type="ECO:0000313" key="3">
    <source>
        <dbReference type="EMBL" id="EME97254.1"/>
    </source>
</evidence>
<dbReference type="PANTHER" id="PTHR11261">
    <property type="entry name" value="INTERPHOTORECEPTOR RETINOID-BINDING PROTEIN"/>
    <property type="match status" value="1"/>
</dbReference>
<feature type="domain" description="Tail specific protease" evidence="2">
    <location>
        <begin position="237"/>
        <end position="455"/>
    </location>
</feature>
<feature type="region of interest" description="Disordered" evidence="1">
    <location>
        <begin position="345"/>
        <end position="368"/>
    </location>
</feature>
<dbReference type="eggNOG" id="COG0793">
    <property type="taxonomic scope" value="Bacteria"/>
</dbReference>
<protein>
    <submittedName>
        <fullName evidence="3">S41 family peptidase</fullName>
    </submittedName>
</protein>
<dbReference type="GO" id="GO:0008236">
    <property type="term" value="F:serine-type peptidase activity"/>
    <property type="evidence" value="ECO:0007669"/>
    <property type="project" value="InterPro"/>
</dbReference>
<dbReference type="SUPFAM" id="SSF52096">
    <property type="entry name" value="ClpP/crotonase"/>
    <property type="match status" value="1"/>
</dbReference>
<feature type="region of interest" description="Disordered" evidence="1">
    <location>
        <begin position="35"/>
        <end position="54"/>
    </location>
</feature>
<reference evidence="3 4" key="1">
    <citation type="journal article" date="2013" name="Genome Announc.">
        <title>Whole-Genome Shotgun Assembly and Analysis of the Genome of Streptomyces mobaraensis DSM 40847, a Strain for Industrial Production of Microbial Transglutaminase.</title>
        <authorList>
            <person name="Yang H."/>
            <person name="He T."/>
            <person name="Wu W."/>
            <person name="Zhu W."/>
            <person name="Lu B."/>
            <person name="Sun W."/>
        </authorList>
    </citation>
    <scope>NUCLEOTIDE SEQUENCE [LARGE SCALE GENOMIC DNA]</scope>
    <source>
        <strain evidence="3 4">DSM 40847</strain>
    </source>
</reference>
<dbReference type="CDD" id="cd07563">
    <property type="entry name" value="Peptidase_S41_IRBP"/>
    <property type="match status" value="1"/>
</dbReference>